<gene>
    <name evidence="1" type="ORF">O6H91_02G082200</name>
</gene>
<sequence>MLIAMATLFQKDGISSHTIVQLILIQPFSPQLNPWRWQEKDSKSQYFTPFGGGKRLCPGRELARLEISVFLHHLVTRYSWEPVEKDRPLIFPRVRMMKGYPVVVRKLRKSDYE</sequence>
<evidence type="ECO:0000313" key="1">
    <source>
        <dbReference type="EMBL" id="KAJ7565942.1"/>
    </source>
</evidence>
<keyword evidence="2" id="KW-1185">Reference proteome</keyword>
<name>A0ACC2EHQ1_DIPCM</name>
<dbReference type="EMBL" id="CM055093">
    <property type="protein sequence ID" value="KAJ7565942.1"/>
    <property type="molecule type" value="Genomic_DNA"/>
</dbReference>
<organism evidence="1 2">
    <name type="scientific">Diphasiastrum complanatum</name>
    <name type="common">Issler's clubmoss</name>
    <name type="synonym">Lycopodium complanatum</name>
    <dbReference type="NCBI Taxonomy" id="34168"/>
    <lineage>
        <taxon>Eukaryota</taxon>
        <taxon>Viridiplantae</taxon>
        <taxon>Streptophyta</taxon>
        <taxon>Embryophyta</taxon>
        <taxon>Tracheophyta</taxon>
        <taxon>Lycopodiopsida</taxon>
        <taxon>Lycopodiales</taxon>
        <taxon>Lycopodiaceae</taxon>
        <taxon>Lycopodioideae</taxon>
        <taxon>Diphasiastrum</taxon>
    </lineage>
</organism>
<comment type="caution">
    <text evidence="1">The sequence shown here is derived from an EMBL/GenBank/DDBJ whole genome shotgun (WGS) entry which is preliminary data.</text>
</comment>
<protein>
    <submittedName>
        <fullName evidence="1">Uncharacterized protein</fullName>
    </submittedName>
</protein>
<dbReference type="Proteomes" id="UP001162992">
    <property type="component" value="Chromosome 2"/>
</dbReference>
<accession>A0ACC2EHQ1</accession>
<reference evidence="2" key="1">
    <citation type="journal article" date="2024" name="Proc. Natl. Acad. Sci. U.S.A.">
        <title>Extraordinary preservation of gene collinearity over three hundred million years revealed in homosporous lycophytes.</title>
        <authorList>
            <person name="Li C."/>
            <person name="Wickell D."/>
            <person name="Kuo L.Y."/>
            <person name="Chen X."/>
            <person name="Nie B."/>
            <person name="Liao X."/>
            <person name="Peng D."/>
            <person name="Ji J."/>
            <person name="Jenkins J."/>
            <person name="Williams M."/>
            <person name="Shu S."/>
            <person name="Plott C."/>
            <person name="Barry K."/>
            <person name="Rajasekar S."/>
            <person name="Grimwood J."/>
            <person name="Han X."/>
            <person name="Sun S."/>
            <person name="Hou Z."/>
            <person name="He W."/>
            <person name="Dai G."/>
            <person name="Sun C."/>
            <person name="Schmutz J."/>
            <person name="Leebens-Mack J.H."/>
            <person name="Li F.W."/>
            <person name="Wang L."/>
        </authorList>
    </citation>
    <scope>NUCLEOTIDE SEQUENCE [LARGE SCALE GENOMIC DNA]</scope>
    <source>
        <strain evidence="2">cv. PW_Plant_1</strain>
    </source>
</reference>
<evidence type="ECO:0000313" key="2">
    <source>
        <dbReference type="Proteomes" id="UP001162992"/>
    </source>
</evidence>
<proteinExistence type="predicted"/>